<keyword evidence="3" id="KW-1185">Reference proteome</keyword>
<evidence type="ECO:0000313" key="2">
    <source>
        <dbReference type="EMBL" id="CAG8576800.1"/>
    </source>
</evidence>
<evidence type="ECO:0000313" key="3">
    <source>
        <dbReference type="Proteomes" id="UP000789342"/>
    </source>
</evidence>
<dbReference type="OrthoDB" id="2225686at2759"/>
<name>A0A9N9G0U9_9GLOM</name>
<organism evidence="2 3">
    <name type="scientific">Acaulospora morrowiae</name>
    <dbReference type="NCBI Taxonomy" id="94023"/>
    <lineage>
        <taxon>Eukaryota</taxon>
        <taxon>Fungi</taxon>
        <taxon>Fungi incertae sedis</taxon>
        <taxon>Mucoromycota</taxon>
        <taxon>Glomeromycotina</taxon>
        <taxon>Glomeromycetes</taxon>
        <taxon>Diversisporales</taxon>
        <taxon>Acaulosporaceae</taxon>
        <taxon>Acaulospora</taxon>
    </lineage>
</organism>
<comment type="caution">
    <text evidence="2">The sequence shown here is derived from an EMBL/GenBank/DDBJ whole genome shotgun (WGS) entry which is preliminary data.</text>
</comment>
<reference evidence="2" key="1">
    <citation type="submission" date="2021-06" db="EMBL/GenBank/DDBJ databases">
        <authorList>
            <person name="Kallberg Y."/>
            <person name="Tangrot J."/>
            <person name="Rosling A."/>
        </authorList>
    </citation>
    <scope>NUCLEOTIDE SEQUENCE</scope>
    <source>
        <strain evidence="2">CL551</strain>
    </source>
</reference>
<proteinExistence type="predicted"/>
<accession>A0A9N9G0U9</accession>
<sequence>MLKRQYQYRETSTSPRQPAGNLPFDNSHESDDSDTGIESNCPAIINDVMELQLGPLPRKESRWLVNDMDVSEKWHLFKEESLKLAKREGLFVESHTQQILSLSHILLLKSKQHCPTEFDGETLVKLVWIVKRLQRKEITRDDAVSELQILAVGRSYGERAILKAIRNIIESVPRVTLKSPVGEVELCTSYIDTILCPIFSDPYSGVLLRWSNKQVEESKARKYAGRAKQPDAIINEINQLSWGPSKGHGEAKVQEEENNLYLLCTDLIRVAVFNKDAVDFYNMNCMLGFQVGGQHITFYLTTLLCDALYVMVEVGHIDVPISLEQVPAFLTSLDTLLIISDAFWLIVLCLLKRKNQAGAVLLQHQALEKWFQRVGIDIDLVNYGFNYYL</sequence>
<dbReference type="Proteomes" id="UP000789342">
    <property type="component" value="Unassembled WGS sequence"/>
</dbReference>
<feature type="region of interest" description="Disordered" evidence="1">
    <location>
        <begin position="1"/>
        <end position="38"/>
    </location>
</feature>
<dbReference type="AlphaFoldDB" id="A0A9N9G0U9"/>
<evidence type="ECO:0000256" key="1">
    <source>
        <dbReference type="SAM" id="MobiDB-lite"/>
    </source>
</evidence>
<gene>
    <name evidence="2" type="ORF">AMORRO_LOCUS6728</name>
</gene>
<protein>
    <submittedName>
        <fullName evidence="2">268_t:CDS:1</fullName>
    </submittedName>
</protein>
<dbReference type="EMBL" id="CAJVPV010004625">
    <property type="protein sequence ID" value="CAG8576800.1"/>
    <property type="molecule type" value="Genomic_DNA"/>
</dbReference>